<proteinExistence type="predicted"/>
<sequence length="232" mass="26838">MFRFILLLVSLSLSLFAVKPEALQYSGFEVTHTYSNNTKEKYTIERKVDGSCIGIGVSPYFFDESYIKEDIDESCKKVFITTTGAIQNNKIDKDIKNLGENELMHFIYSKSTKNPDKYILVDSRNKAWFDFATIPSAVNIYYDDLKYDFDFEEDFYRAYKTLGVKVIDDDKFDFTNAKTAVFFCNGAWCPLSSKSIRHLINIGYPKDKLLWYRGGVHAWSMVALPLTKKLKE</sequence>
<evidence type="ECO:0000259" key="2">
    <source>
        <dbReference type="PROSITE" id="PS50206"/>
    </source>
</evidence>
<dbReference type="InterPro" id="IPR036873">
    <property type="entry name" value="Rhodanese-like_dom_sf"/>
</dbReference>
<dbReference type="RefSeq" id="WP_254577395.1">
    <property type="nucleotide sequence ID" value="NZ_CP100595.1"/>
</dbReference>
<dbReference type="Proteomes" id="UP001060012">
    <property type="component" value="Chromosome"/>
</dbReference>
<feature type="chain" id="PRO_5046840150" evidence="1">
    <location>
        <begin position="18"/>
        <end position="232"/>
    </location>
</feature>
<dbReference type="CDD" id="cd00158">
    <property type="entry name" value="RHOD"/>
    <property type="match status" value="1"/>
</dbReference>
<dbReference type="SMART" id="SM00450">
    <property type="entry name" value="RHOD"/>
    <property type="match status" value="1"/>
</dbReference>
<evidence type="ECO:0000256" key="1">
    <source>
        <dbReference type="SAM" id="SignalP"/>
    </source>
</evidence>
<accession>A0ABY5E4X9</accession>
<organism evidence="3 4">
    <name type="scientific">Arcobacter roscoffensis</name>
    <dbReference type="NCBI Taxonomy" id="2961520"/>
    <lineage>
        <taxon>Bacteria</taxon>
        <taxon>Pseudomonadati</taxon>
        <taxon>Campylobacterota</taxon>
        <taxon>Epsilonproteobacteria</taxon>
        <taxon>Campylobacterales</taxon>
        <taxon>Arcobacteraceae</taxon>
        <taxon>Arcobacter</taxon>
    </lineage>
</organism>
<dbReference type="SUPFAM" id="SSF52821">
    <property type="entry name" value="Rhodanese/Cell cycle control phosphatase"/>
    <property type="match status" value="1"/>
</dbReference>
<dbReference type="InterPro" id="IPR001763">
    <property type="entry name" value="Rhodanese-like_dom"/>
</dbReference>
<name>A0ABY5E4X9_9BACT</name>
<protein>
    <submittedName>
        <fullName evidence="3">Rhodanese-like domain-containing protein</fullName>
    </submittedName>
</protein>
<feature type="domain" description="Rhodanese" evidence="2">
    <location>
        <begin position="114"/>
        <end position="228"/>
    </location>
</feature>
<gene>
    <name evidence="3" type="ORF">NJU99_03770</name>
</gene>
<feature type="signal peptide" evidence="1">
    <location>
        <begin position="1"/>
        <end position="17"/>
    </location>
</feature>
<keyword evidence="1" id="KW-0732">Signal</keyword>
<evidence type="ECO:0000313" key="4">
    <source>
        <dbReference type="Proteomes" id="UP001060012"/>
    </source>
</evidence>
<evidence type="ECO:0000313" key="3">
    <source>
        <dbReference type="EMBL" id="UTJ07217.1"/>
    </source>
</evidence>
<dbReference type="Pfam" id="PF00581">
    <property type="entry name" value="Rhodanese"/>
    <property type="match status" value="1"/>
</dbReference>
<keyword evidence="4" id="KW-1185">Reference proteome</keyword>
<dbReference type="PROSITE" id="PS50206">
    <property type="entry name" value="RHODANESE_3"/>
    <property type="match status" value="1"/>
</dbReference>
<dbReference type="Gene3D" id="3.40.250.10">
    <property type="entry name" value="Rhodanese-like domain"/>
    <property type="match status" value="1"/>
</dbReference>
<reference evidence="3" key="1">
    <citation type="submission" date="2022-07" db="EMBL/GenBank/DDBJ databases">
        <title>Arcobacter roscoffensis sp. nov., a marine bacterium isolated from coastal seawater collected from Roscoff, France.</title>
        <authorList>
            <person name="Pascual J."/>
            <person name="Lepeaux C."/>
            <person name="Methner A."/>
            <person name="Overmann J."/>
        </authorList>
    </citation>
    <scope>NUCLEOTIDE SEQUENCE</scope>
    <source>
        <strain evidence="3">ARW1-2F2</strain>
    </source>
</reference>
<dbReference type="EMBL" id="CP100595">
    <property type="protein sequence ID" value="UTJ07217.1"/>
    <property type="molecule type" value="Genomic_DNA"/>
</dbReference>